<feature type="domain" description="UmuC" evidence="4">
    <location>
        <begin position="11"/>
        <end position="112"/>
    </location>
</feature>
<dbReference type="SUPFAM" id="SSF56672">
    <property type="entry name" value="DNA/RNA polymerases"/>
    <property type="match status" value="1"/>
</dbReference>
<keyword evidence="6" id="KW-1185">Reference proteome</keyword>
<reference evidence="5 6" key="1">
    <citation type="submission" date="2019-06" db="EMBL/GenBank/DDBJ databases">
        <title>Streptomyces sporangiiformans sp. nov., a novel actinomycete isolated from soil in Mount Song.</title>
        <authorList>
            <person name="Han L."/>
        </authorList>
    </citation>
    <scope>NUCLEOTIDE SEQUENCE [LARGE SCALE GENOMIC DNA]</scope>
    <source>
        <strain evidence="5 6">NEAU-SSA 1</strain>
    </source>
</reference>
<evidence type="ECO:0000259" key="4">
    <source>
        <dbReference type="PROSITE" id="PS50173"/>
    </source>
</evidence>
<sequence>MRLRQGEGLAELMEVIERFTPLAQSLAPSAAVAQVGGALRLFGVGPVGLAQRLRLQAAALYGLGTVVGIGPSWSVAAMASSRTGSGGVLHVPVSDTADFLGPLPIGELYGIRRAQATALRSLGVLTIGQLAVLPGATVLRILGRPGRALQERARGVDHRMVVPGRAAETVSVRADFAVDVLDGFEVRSAALRLAAELGARLRAGERAARSVTVVVRMADRTEVSKARTLAAPSAHTDDLRRAVYGVLDGFGLQRARIRRLTLVAEAVDGGLAHTQLTLDGAREARLRVEPVIDRLNDRYGPGTVGPAAALA</sequence>
<evidence type="ECO:0000313" key="5">
    <source>
        <dbReference type="EMBL" id="TPQ21207.1"/>
    </source>
</evidence>
<dbReference type="InterPro" id="IPR017961">
    <property type="entry name" value="DNA_pol_Y-fam_little_finger"/>
</dbReference>
<evidence type="ECO:0000256" key="3">
    <source>
        <dbReference type="ARBA" id="ARBA00025589"/>
    </source>
</evidence>
<comment type="similarity">
    <text evidence="1">Belongs to the DNA polymerase type-Y family.</text>
</comment>
<gene>
    <name evidence="5" type="ORF">FGD71_016265</name>
</gene>
<dbReference type="Gene3D" id="1.10.150.20">
    <property type="entry name" value="5' to 3' exonuclease, C-terminal subdomain"/>
    <property type="match status" value="1"/>
</dbReference>
<evidence type="ECO:0000256" key="1">
    <source>
        <dbReference type="ARBA" id="ARBA00010945"/>
    </source>
</evidence>
<comment type="caution">
    <text evidence="5">The sequence shown here is derived from an EMBL/GenBank/DDBJ whole genome shotgun (WGS) entry which is preliminary data.</text>
</comment>
<dbReference type="Gene3D" id="3.30.70.270">
    <property type="match status" value="1"/>
</dbReference>
<proteinExistence type="inferred from homology"/>
<dbReference type="InterPro" id="IPR050356">
    <property type="entry name" value="SulA_CellDiv_inhibitor"/>
</dbReference>
<dbReference type="InterPro" id="IPR043128">
    <property type="entry name" value="Rev_trsase/Diguanyl_cyclase"/>
</dbReference>
<dbReference type="Pfam" id="PF11799">
    <property type="entry name" value="IMS_C"/>
    <property type="match status" value="1"/>
</dbReference>
<dbReference type="InterPro" id="IPR036775">
    <property type="entry name" value="DNA_pol_Y-fam_lit_finger_sf"/>
</dbReference>
<accession>A0A505DEA3</accession>
<dbReference type="PANTHER" id="PTHR35369">
    <property type="entry name" value="BLR3025 PROTEIN-RELATED"/>
    <property type="match status" value="1"/>
</dbReference>
<evidence type="ECO:0000313" key="6">
    <source>
        <dbReference type="Proteomes" id="UP000317378"/>
    </source>
</evidence>
<dbReference type="InterPro" id="IPR001126">
    <property type="entry name" value="UmuC"/>
</dbReference>
<dbReference type="RefSeq" id="WP_140935903.1">
    <property type="nucleotide sequence ID" value="NZ_QXMJ01000123.1"/>
</dbReference>
<name>A0A505DEA3_9ACTN</name>
<dbReference type="PANTHER" id="PTHR35369:SF2">
    <property type="entry name" value="BLR3025 PROTEIN"/>
    <property type="match status" value="1"/>
</dbReference>
<dbReference type="InterPro" id="IPR043502">
    <property type="entry name" value="DNA/RNA_pol_sf"/>
</dbReference>
<evidence type="ECO:0000256" key="2">
    <source>
        <dbReference type="ARBA" id="ARBA00022763"/>
    </source>
</evidence>
<organism evidence="5 6">
    <name type="scientific">Streptomyces sporangiiformans</name>
    <dbReference type="NCBI Taxonomy" id="2315329"/>
    <lineage>
        <taxon>Bacteria</taxon>
        <taxon>Bacillati</taxon>
        <taxon>Actinomycetota</taxon>
        <taxon>Actinomycetes</taxon>
        <taxon>Kitasatosporales</taxon>
        <taxon>Streptomycetaceae</taxon>
        <taxon>Streptomyces</taxon>
    </lineage>
</organism>
<dbReference type="AlphaFoldDB" id="A0A505DEA3"/>
<comment type="function">
    <text evidence="3">Poorly processive, error-prone DNA polymerase involved in untargeted mutagenesis. Copies undamaged DNA at stalled replication forks, which arise in vivo from mismatched or misaligned primer ends. These misaligned primers can be extended by PolIV. Exhibits no 3'-5' exonuclease (proofreading) activity. May be involved in translesional synthesis, in conjunction with the beta clamp from PolIII.</text>
</comment>
<dbReference type="GO" id="GO:0006281">
    <property type="term" value="P:DNA repair"/>
    <property type="evidence" value="ECO:0007669"/>
    <property type="project" value="InterPro"/>
</dbReference>
<dbReference type="EMBL" id="VCHX02000123">
    <property type="protein sequence ID" value="TPQ21207.1"/>
    <property type="molecule type" value="Genomic_DNA"/>
</dbReference>
<keyword evidence="2" id="KW-0227">DNA damage</keyword>
<dbReference type="Proteomes" id="UP000317378">
    <property type="component" value="Unassembled WGS sequence"/>
</dbReference>
<dbReference type="PROSITE" id="PS50173">
    <property type="entry name" value="UMUC"/>
    <property type="match status" value="1"/>
</dbReference>
<dbReference type="GO" id="GO:0003684">
    <property type="term" value="F:damaged DNA binding"/>
    <property type="evidence" value="ECO:0007669"/>
    <property type="project" value="InterPro"/>
</dbReference>
<dbReference type="Gene3D" id="3.30.1490.100">
    <property type="entry name" value="DNA polymerase, Y-family, little finger domain"/>
    <property type="match status" value="1"/>
</dbReference>
<protein>
    <recommendedName>
        <fullName evidence="4">UmuC domain-containing protein</fullName>
    </recommendedName>
</protein>
<dbReference type="SUPFAM" id="SSF100879">
    <property type="entry name" value="Lesion bypass DNA polymerase (Y-family), little finger domain"/>
    <property type="match status" value="1"/>
</dbReference>